<protein>
    <submittedName>
        <fullName evidence="5">XRE family transcriptional regulator</fullName>
    </submittedName>
</protein>
<dbReference type="EMBL" id="PPEK01000008">
    <property type="protein sequence ID" value="PNV67515.1"/>
    <property type="molecule type" value="Genomic_DNA"/>
</dbReference>
<dbReference type="PROSITE" id="PS50943">
    <property type="entry name" value="HTH_CROC1"/>
    <property type="match status" value="1"/>
</dbReference>
<dbReference type="CDD" id="cd00093">
    <property type="entry name" value="HTH_XRE"/>
    <property type="match status" value="1"/>
</dbReference>
<evidence type="ECO:0000313" key="6">
    <source>
        <dbReference type="Proteomes" id="UP000236197"/>
    </source>
</evidence>
<feature type="domain" description="HTH cro/C1-type" evidence="4">
    <location>
        <begin position="11"/>
        <end position="65"/>
    </location>
</feature>
<dbReference type="Gene3D" id="1.10.260.40">
    <property type="entry name" value="lambda repressor-like DNA-binding domains"/>
    <property type="match status" value="1"/>
</dbReference>
<evidence type="ECO:0000259" key="4">
    <source>
        <dbReference type="PROSITE" id="PS50943"/>
    </source>
</evidence>
<comment type="caution">
    <text evidence="5">The sequence shown here is derived from an EMBL/GenBank/DDBJ whole genome shotgun (WGS) entry which is preliminary data.</text>
</comment>
<dbReference type="SUPFAM" id="SSF47413">
    <property type="entry name" value="lambda repressor-like DNA-binding domains"/>
    <property type="match status" value="1"/>
</dbReference>
<proteinExistence type="predicted"/>
<keyword evidence="1" id="KW-0805">Transcription regulation</keyword>
<evidence type="ECO:0000256" key="1">
    <source>
        <dbReference type="ARBA" id="ARBA00023015"/>
    </source>
</evidence>
<evidence type="ECO:0000256" key="2">
    <source>
        <dbReference type="ARBA" id="ARBA00023125"/>
    </source>
</evidence>
<organism evidence="5 6">
    <name type="scientific">Enteroscipio rubneri</name>
    <dbReference type="NCBI Taxonomy" id="2070686"/>
    <lineage>
        <taxon>Bacteria</taxon>
        <taxon>Bacillati</taxon>
        <taxon>Actinomycetota</taxon>
        <taxon>Coriobacteriia</taxon>
        <taxon>Eggerthellales</taxon>
        <taxon>Eggerthellaceae</taxon>
        <taxon>Enteroscipio</taxon>
    </lineage>
</organism>
<dbReference type="InterPro" id="IPR050807">
    <property type="entry name" value="TransReg_Diox_bact_type"/>
</dbReference>
<dbReference type="PANTHER" id="PTHR46797">
    <property type="entry name" value="HTH-TYPE TRANSCRIPTIONAL REGULATOR"/>
    <property type="match status" value="1"/>
</dbReference>
<dbReference type="GO" id="GO:0005829">
    <property type="term" value="C:cytosol"/>
    <property type="evidence" value="ECO:0007669"/>
    <property type="project" value="TreeGrafter"/>
</dbReference>
<reference evidence="6" key="1">
    <citation type="submission" date="2018-01" db="EMBL/GenBank/DDBJ databases">
        <title>Rubneribacter badeniensis gen. nov., sp. nov., and Colonibacter rubneri, gen. nov., sp. nov., WGS of new members of the Eggerthellaceae.</title>
        <authorList>
            <person name="Danylec N."/>
            <person name="Stoll D.A."/>
            <person name="Doetsch A."/>
            <person name="Kulling S.E."/>
            <person name="Huch M."/>
        </authorList>
    </citation>
    <scope>NUCLEOTIDE SEQUENCE [LARGE SCALE GENOMIC DNA]</scope>
    <source>
        <strain evidence="6">ResAG-96</strain>
    </source>
</reference>
<name>A0A2K2UB15_9ACTN</name>
<dbReference type="InterPro" id="IPR001387">
    <property type="entry name" value="Cro/C1-type_HTH"/>
</dbReference>
<keyword evidence="2" id="KW-0238">DNA-binding</keyword>
<dbReference type="PANTHER" id="PTHR46797:SF23">
    <property type="entry name" value="HTH-TYPE TRANSCRIPTIONAL REGULATOR SUTR"/>
    <property type="match status" value="1"/>
</dbReference>
<dbReference type="AlphaFoldDB" id="A0A2K2UB15"/>
<evidence type="ECO:0000313" key="5">
    <source>
        <dbReference type="EMBL" id="PNV67515.1"/>
    </source>
</evidence>
<dbReference type="GO" id="GO:0003677">
    <property type="term" value="F:DNA binding"/>
    <property type="evidence" value="ECO:0007669"/>
    <property type="project" value="UniProtKB-KW"/>
</dbReference>
<dbReference type="Pfam" id="PF01381">
    <property type="entry name" value="HTH_3"/>
    <property type="match status" value="1"/>
</dbReference>
<keyword evidence="6" id="KW-1185">Reference proteome</keyword>
<dbReference type="RefSeq" id="WP_103265229.1">
    <property type="nucleotide sequence ID" value="NZ_CABMLE010000008.1"/>
</dbReference>
<keyword evidence="3" id="KW-0804">Transcription</keyword>
<dbReference type="OrthoDB" id="3175291at2"/>
<evidence type="ECO:0000256" key="3">
    <source>
        <dbReference type="ARBA" id="ARBA00023163"/>
    </source>
</evidence>
<dbReference type="SMART" id="SM00530">
    <property type="entry name" value="HTH_XRE"/>
    <property type="match status" value="1"/>
</dbReference>
<dbReference type="GO" id="GO:0003700">
    <property type="term" value="F:DNA-binding transcription factor activity"/>
    <property type="evidence" value="ECO:0007669"/>
    <property type="project" value="TreeGrafter"/>
</dbReference>
<dbReference type="InterPro" id="IPR010982">
    <property type="entry name" value="Lambda_DNA-bd_dom_sf"/>
</dbReference>
<sequence length="69" mass="7582">MDIKTTLGLRIKELRDERGMTQRAFAEASGIDRSYLAAIENGEINVGIKTIERIANGFDLTVGQLTEGL</sequence>
<gene>
    <name evidence="5" type="ORF">C2L71_07620</name>
</gene>
<accession>A0A2K2UB15</accession>
<dbReference type="Proteomes" id="UP000236197">
    <property type="component" value="Unassembled WGS sequence"/>
</dbReference>